<dbReference type="GO" id="GO:0003700">
    <property type="term" value="F:DNA-binding transcription factor activity"/>
    <property type="evidence" value="ECO:0007669"/>
    <property type="project" value="InterPro"/>
</dbReference>
<evidence type="ECO:0000313" key="7">
    <source>
        <dbReference type="EMBL" id="KAL0404794.1"/>
    </source>
</evidence>
<evidence type="ECO:0000256" key="2">
    <source>
        <dbReference type="ARBA" id="ARBA00023015"/>
    </source>
</evidence>
<dbReference type="PROSITE" id="PS50888">
    <property type="entry name" value="BHLH"/>
    <property type="match status" value="1"/>
</dbReference>
<protein>
    <submittedName>
        <fullName evidence="7">Transcription factor</fullName>
    </submittedName>
</protein>
<comment type="caution">
    <text evidence="7">The sequence shown here is derived from an EMBL/GenBank/DDBJ whole genome shotgun (WGS) entry which is preliminary data.</text>
</comment>
<dbReference type="SUPFAM" id="SSF47459">
    <property type="entry name" value="HLH, helix-loop-helix DNA-binding domain"/>
    <property type="match status" value="1"/>
</dbReference>
<dbReference type="GO" id="GO:0046983">
    <property type="term" value="F:protein dimerization activity"/>
    <property type="evidence" value="ECO:0007669"/>
    <property type="project" value="InterPro"/>
</dbReference>
<evidence type="ECO:0000256" key="3">
    <source>
        <dbReference type="ARBA" id="ARBA00023125"/>
    </source>
</evidence>
<name>A0AAW2TK44_SESRA</name>
<keyword evidence="5" id="KW-0539">Nucleus</keyword>
<gene>
    <name evidence="7" type="ORF">Sradi_2120200</name>
</gene>
<feature type="non-terminal residue" evidence="7">
    <location>
        <position position="93"/>
    </location>
</feature>
<dbReference type="PANTHER" id="PTHR45844:SF19">
    <property type="entry name" value="TRANSCRIPTION FACTOR BHLH106-RELATED"/>
    <property type="match status" value="1"/>
</dbReference>
<dbReference type="InterPro" id="IPR011598">
    <property type="entry name" value="bHLH_dom"/>
</dbReference>
<dbReference type="PANTHER" id="PTHR45844">
    <property type="entry name" value="TRANSCRIPTION FACTOR BHLH30"/>
    <property type="match status" value="1"/>
</dbReference>
<organism evidence="7">
    <name type="scientific">Sesamum radiatum</name>
    <name type="common">Black benniseed</name>
    <dbReference type="NCBI Taxonomy" id="300843"/>
    <lineage>
        <taxon>Eukaryota</taxon>
        <taxon>Viridiplantae</taxon>
        <taxon>Streptophyta</taxon>
        <taxon>Embryophyta</taxon>
        <taxon>Tracheophyta</taxon>
        <taxon>Spermatophyta</taxon>
        <taxon>Magnoliopsida</taxon>
        <taxon>eudicotyledons</taxon>
        <taxon>Gunneridae</taxon>
        <taxon>Pentapetalae</taxon>
        <taxon>asterids</taxon>
        <taxon>lamiids</taxon>
        <taxon>Lamiales</taxon>
        <taxon>Pedaliaceae</taxon>
        <taxon>Sesamum</taxon>
    </lineage>
</organism>
<reference evidence="7" key="2">
    <citation type="journal article" date="2024" name="Plant">
        <title>Genomic evolution and insights into agronomic trait innovations of Sesamum species.</title>
        <authorList>
            <person name="Miao H."/>
            <person name="Wang L."/>
            <person name="Qu L."/>
            <person name="Liu H."/>
            <person name="Sun Y."/>
            <person name="Le M."/>
            <person name="Wang Q."/>
            <person name="Wei S."/>
            <person name="Zheng Y."/>
            <person name="Lin W."/>
            <person name="Duan Y."/>
            <person name="Cao H."/>
            <person name="Xiong S."/>
            <person name="Wang X."/>
            <person name="Wei L."/>
            <person name="Li C."/>
            <person name="Ma Q."/>
            <person name="Ju M."/>
            <person name="Zhao R."/>
            <person name="Li G."/>
            <person name="Mu C."/>
            <person name="Tian Q."/>
            <person name="Mei H."/>
            <person name="Zhang T."/>
            <person name="Gao T."/>
            <person name="Zhang H."/>
        </authorList>
    </citation>
    <scope>NUCLEOTIDE SEQUENCE</scope>
    <source>
        <strain evidence="7">G02</strain>
    </source>
</reference>
<evidence type="ECO:0000256" key="1">
    <source>
        <dbReference type="ARBA" id="ARBA00004123"/>
    </source>
</evidence>
<dbReference type="InterPro" id="IPR045847">
    <property type="entry name" value="AIG1-like"/>
</dbReference>
<dbReference type="AlphaFoldDB" id="A0AAW2TK44"/>
<evidence type="ECO:0000259" key="6">
    <source>
        <dbReference type="PROSITE" id="PS50888"/>
    </source>
</evidence>
<sequence>MQPDNSPEFSSLYQFIFAGNGGFPAPVQSHVCGSISSFSPMEVDVLEFADDHHKSEGRAFAASENHKEAERRRRQRINAHLHKLRALLLCNSK</sequence>
<dbReference type="GO" id="GO:0003677">
    <property type="term" value="F:DNA binding"/>
    <property type="evidence" value="ECO:0007669"/>
    <property type="project" value="UniProtKB-KW"/>
</dbReference>
<dbReference type="Pfam" id="PF00010">
    <property type="entry name" value="HLH"/>
    <property type="match status" value="1"/>
</dbReference>
<dbReference type="EMBL" id="JACGWJ010000008">
    <property type="protein sequence ID" value="KAL0404794.1"/>
    <property type="molecule type" value="Genomic_DNA"/>
</dbReference>
<proteinExistence type="predicted"/>
<evidence type="ECO:0000256" key="5">
    <source>
        <dbReference type="ARBA" id="ARBA00023242"/>
    </source>
</evidence>
<comment type="subcellular location">
    <subcellularLocation>
        <location evidence="1">Nucleus</location>
    </subcellularLocation>
</comment>
<keyword evidence="2" id="KW-0805">Transcription regulation</keyword>
<accession>A0AAW2TK44</accession>
<keyword evidence="3" id="KW-0238">DNA-binding</keyword>
<reference evidence="7" key="1">
    <citation type="submission" date="2020-06" db="EMBL/GenBank/DDBJ databases">
        <authorList>
            <person name="Li T."/>
            <person name="Hu X."/>
            <person name="Zhang T."/>
            <person name="Song X."/>
            <person name="Zhang H."/>
            <person name="Dai N."/>
            <person name="Sheng W."/>
            <person name="Hou X."/>
            <person name="Wei L."/>
        </authorList>
    </citation>
    <scope>NUCLEOTIDE SEQUENCE</scope>
    <source>
        <strain evidence="7">G02</strain>
        <tissue evidence="7">Leaf</tissue>
    </source>
</reference>
<dbReference type="Gene3D" id="4.10.280.10">
    <property type="entry name" value="Helix-loop-helix DNA-binding domain"/>
    <property type="match status" value="1"/>
</dbReference>
<dbReference type="GO" id="GO:0005634">
    <property type="term" value="C:nucleus"/>
    <property type="evidence" value="ECO:0007669"/>
    <property type="project" value="UniProtKB-SubCell"/>
</dbReference>
<keyword evidence="4" id="KW-0804">Transcription</keyword>
<evidence type="ECO:0000256" key="4">
    <source>
        <dbReference type="ARBA" id="ARBA00023163"/>
    </source>
</evidence>
<dbReference type="InterPro" id="IPR036638">
    <property type="entry name" value="HLH_DNA-bd_sf"/>
</dbReference>
<feature type="domain" description="BHLH" evidence="6">
    <location>
        <begin position="61"/>
        <end position="93"/>
    </location>
</feature>